<dbReference type="InterPro" id="IPR015897">
    <property type="entry name" value="CHK_kinase-like"/>
</dbReference>
<proteinExistence type="predicted"/>
<organism evidence="2">
    <name type="scientific">Darwinula stevensoni</name>
    <dbReference type="NCBI Taxonomy" id="69355"/>
    <lineage>
        <taxon>Eukaryota</taxon>
        <taxon>Metazoa</taxon>
        <taxon>Ecdysozoa</taxon>
        <taxon>Arthropoda</taxon>
        <taxon>Crustacea</taxon>
        <taxon>Oligostraca</taxon>
        <taxon>Ostracoda</taxon>
        <taxon>Podocopa</taxon>
        <taxon>Podocopida</taxon>
        <taxon>Darwinulocopina</taxon>
        <taxon>Darwinuloidea</taxon>
        <taxon>Darwinulidae</taxon>
        <taxon>Darwinula</taxon>
    </lineage>
</organism>
<dbReference type="InterPro" id="IPR011009">
    <property type="entry name" value="Kinase-like_dom_sf"/>
</dbReference>
<keyword evidence="3" id="KW-1185">Reference proteome</keyword>
<dbReference type="PANTHER" id="PTHR11012:SF30">
    <property type="entry name" value="PROTEIN KINASE-LIKE DOMAIN-CONTAINING"/>
    <property type="match status" value="1"/>
</dbReference>
<dbReference type="SMART" id="SM00587">
    <property type="entry name" value="CHK"/>
    <property type="match status" value="1"/>
</dbReference>
<feature type="domain" description="CHK kinase-like" evidence="1">
    <location>
        <begin position="136"/>
        <end position="333"/>
    </location>
</feature>
<sequence length="424" mass="48562">MEIYVPDSAESVTQTWLKDVLTLHIPGEFEVTKHDAKGLTKGKMRDGYLSQMVAITAEVTTSDGKTLTFHLMAKMFPAGEFQRKMVTLTRAFDREIHVYKELLRQVREAQAGNAKVLEPAFAKCYHTCANFSQSAIVMEDLKATGYRMHDRYAGLDFEHCQLIVKELGRFHALTYYTKVKQGNIEMFLCKNAPLLVEPLQNFGPILAMGMNNITLLLEGQERKDLSEKIKAYLAKHPDPSETFYAITGPRGPMSTFVHGDCWNNNMMFRYETKEGKEVPVEVKPVDLQISRYTHPTNDLAYLFYTSTNRDMRDKHLESLLKFYHNSFLETMQTLGMECPDAYSYDEMKKEFFKVSAEAGFLCACWLIPAMLMQEEDAVDLDTLKESDMKNLMDDYQEKIVKGTNKKIVDRIVGLAEEMIELGVI</sequence>
<gene>
    <name evidence="2" type="ORF">DSTB1V02_LOCUS9703</name>
</gene>
<name>A0A7R9A9F4_9CRUS</name>
<dbReference type="SUPFAM" id="SSF56112">
    <property type="entry name" value="Protein kinase-like (PK-like)"/>
    <property type="match status" value="1"/>
</dbReference>
<reference evidence="2" key="1">
    <citation type="submission" date="2020-11" db="EMBL/GenBank/DDBJ databases">
        <authorList>
            <person name="Tran Van P."/>
        </authorList>
    </citation>
    <scope>NUCLEOTIDE SEQUENCE</scope>
</reference>
<dbReference type="PANTHER" id="PTHR11012">
    <property type="entry name" value="PROTEIN KINASE-LIKE DOMAIN-CONTAINING"/>
    <property type="match status" value="1"/>
</dbReference>
<evidence type="ECO:0000259" key="1">
    <source>
        <dbReference type="SMART" id="SM00587"/>
    </source>
</evidence>
<dbReference type="AlphaFoldDB" id="A0A7R9A9F4"/>
<dbReference type="EMBL" id="CAJPEV010002554">
    <property type="protein sequence ID" value="CAG0897302.1"/>
    <property type="molecule type" value="Genomic_DNA"/>
</dbReference>
<evidence type="ECO:0000313" key="3">
    <source>
        <dbReference type="Proteomes" id="UP000677054"/>
    </source>
</evidence>
<dbReference type="Pfam" id="PF02958">
    <property type="entry name" value="EcKL"/>
    <property type="match status" value="1"/>
</dbReference>
<protein>
    <recommendedName>
        <fullName evidence="1">CHK kinase-like domain-containing protein</fullName>
    </recommendedName>
</protein>
<dbReference type="EMBL" id="LR902071">
    <property type="protein sequence ID" value="CAD7249917.1"/>
    <property type="molecule type" value="Genomic_DNA"/>
</dbReference>
<dbReference type="Proteomes" id="UP000677054">
    <property type="component" value="Unassembled WGS sequence"/>
</dbReference>
<dbReference type="Gene3D" id="3.90.1200.10">
    <property type="match status" value="1"/>
</dbReference>
<dbReference type="InterPro" id="IPR004119">
    <property type="entry name" value="EcKL"/>
</dbReference>
<dbReference type="OrthoDB" id="6381776at2759"/>
<evidence type="ECO:0000313" key="2">
    <source>
        <dbReference type="EMBL" id="CAD7249917.1"/>
    </source>
</evidence>
<accession>A0A7R9A9F4</accession>